<sequence length="130" mass="14621">MNKNKRSTKIGWAISILISLMLMLDGVMKIIQPTEVIEATTQLGYRENSILSIGIILIIITILYLFPRTSFLGAILLTGFLGGAVATHFRIDNPLFSHQLFPVYLGIFIWLGVALRHPTIRQIFINPKNI</sequence>
<gene>
    <name evidence="6" type="ORF">EGN73_03725</name>
</gene>
<name>A0A951M7I8_9BACT</name>
<organism evidence="6 7">
    <name type="scientific">Arthrospiribacter ruber</name>
    <dbReference type="NCBI Taxonomy" id="2487934"/>
    <lineage>
        <taxon>Bacteria</taxon>
        <taxon>Pseudomonadati</taxon>
        <taxon>Bacteroidota</taxon>
        <taxon>Cytophagia</taxon>
        <taxon>Cytophagales</taxon>
        <taxon>Cyclobacteriaceae</taxon>
        <taxon>Arthrospiribacter</taxon>
    </lineage>
</organism>
<feature type="transmembrane region" description="Helical" evidence="5">
    <location>
        <begin position="50"/>
        <end position="66"/>
    </location>
</feature>
<dbReference type="Pfam" id="PF13564">
    <property type="entry name" value="DoxX_2"/>
    <property type="match status" value="1"/>
</dbReference>
<feature type="transmembrane region" description="Helical" evidence="5">
    <location>
        <begin position="12"/>
        <end position="30"/>
    </location>
</feature>
<evidence type="ECO:0000313" key="7">
    <source>
        <dbReference type="Proteomes" id="UP000727490"/>
    </source>
</evidence>
<keyword evidence="4 5" id="KW-0472">Membrane</keyword>
<proteinExistence type="predicted"/>
<evidence type="ECO:0000256" key="1">
    <source>
        <dbReference type="ARBA" id="ARBA00004141"/>
    </source>
</evidence>
<reference evidence="6 7" key="1">
    <citation type="journal article" date="2020" name="Syst. Appl. Microbiol.">
        <title>Arthrospiribacter ruber gen. nov., sp. nov., a novel bacterium isolated from Arthrospira cultures.</title>
        <authorList>
            <person name="Waleron M."/>
            <person name="Misztak A."/>
            <person name="Waleron M.M."/>
            <person name="Furmaniak M."/>
            <person name="Mrozik A."/>
            <person name="Waleron K."/>
        </authorList>
    </citation>
    <scope>NUCLEOTIDE SEQUENCE [LARGE SCALE GENOMIC DNA]</scope>
    <source>
        <strain evidence="6 7">DPMB0001</strain>
    </source>
</reference>
<dbReference type="GO" id="GO:0016020">
    <property type="term" value="C:membrane"/>
    <property type="evidence" value="ECO:0007669"/>
    <property type="project" value="UniProtKB-SubCell"/>
</dbReference>
<comment type="subcellular location">
    <subcellularLocation>
        <location evidence="1">Membrane</location>
        <topology evidence="1">Multi-pass membrane protein</topology>
    </subcellularLocation>
</comment>
<dbReference type="EMBL" id="RPHB01000002">
    <property type="protein sequence ID" value="MBW3466916.1"/>
    <property type="molecule type" value="Genomic_DNA"/>
</dbReference>
<evidence type="ECO:0000256" key="2">
    <source>
        <dbReference type="ARBA" id="ARBA00022692"/>
    </source>
</evidence>
<keyword evidence="2 5" id="KW-0812">Transmembrane</keyword>
<dbReference type="AlphaFoldDB" id="A0A951M7I8"/>
<dbReference type="RefSeq" id="WP_219287131.1">
    <property type="nucleotide sequence ID" value="NZ_RPHB01000002.1"/>
</dbReference>
<comment type="caution">
    <text evidence="6">The sequence shown here is derived from an EMBL/GenBank/DDBJ whole genome shotgun (WGS) entry which is preliminary data.</text>
</comment>
<keyword evidence="7" id="KW-1185">Reference proteome</keyword>
<accession>A0A951M7I8</accession>
<evidence type="ECO:0000313" key="6">
    <source>
        <dbReference type="EMBL" id="MBW3466916.1"/>
    </source>
</evidence>
<feature type="transmembrane region" description="Helical" evidence="5">
    <location>
        <begin position="95"/>
        <end position="115"/>
    </location>
</feature>
<dbReference type="Proteomes" id="UP000727490">
    <property type="component" value="Unassembled WGS sequence"/>
</dbReference>
<dbReference type="InterPro" id="IPR032808">
    <property type="entry name" value="DoxX"/>
</dbReference>
<protein>
    <submittedName>
        <fullName evidence="6">DoxX family protein</fullName>
    </submittedName>
</protein>
<keyword evidence="3 5" id="KW-1133">Transmembrane helix</keyword>
<feature type="transmembrane region" description="Helical" evidence="5">
    <location>
        <begin position="71"/>
        <end position="89"/>
    </location>
</feature>
<evidence type="ECO:0000256" key="5">
    <source>
        <dbReference type="SAM" id="Phobius"/>
    </source>
</evidence>
<evidence type="ECO:0000256" key="4">
    <source>
        <dbReference type="ARBA" id="ARBA00023136"/>
    </source>
</evidence>
<evidence type="ECO:0000256" key="3">
    <source>
        <dbReference type="ARBA" id="ARBA00022989"/>
    </source>
</evidence>